<comment type="caution">
    <text evidence="1">The sequence shown here is derived from an EMBL/GenBank/DDBJ whole genome shotgun (WGS) entry which is preliminary data.</text>
</comment>
<gene>
    <name evidence="1" type="ORF">D6D85_13670</name>
</gene>
<proteinExistence type="predicted"/>
<reference evidence="1 2" key="1">
    <citation type="submission" date="2018-10" db="EMBL/GenBank/DDBJ databases">
        <title>Co-occurring genomic capacity for anaerobic methane metabolism and dissimilatory sulfite reduction discovered in the Korarchaeota.</title>
        <authorList>
            <person name="Mckay L.J."/>
            <person name="Dlakic M."/>
            <person name="Fields M.W."/>
            <person name="Delmont T.O."/>
            <person name="Eren A.M."/>
            <person name="Jay Z.J."/>
            <person name="Klingelsmith K.B."/>
            <person name="Rusch D.B."/>
            <person name="Inskeep W.P."/>
        </authorList>
    </citation>
    <scope>NUCLEOTIDE SEQUENCE [LARGE SCALE GENOMIC DNA]</scope>
    <source>
        <strain evidence="1 2">MDKW</strain>
    </source>
</reference>
<accession>A0A429GF20</accession>
<organism evidence="1 2">
    <name type="scientific">Candidatus Methanodesulfokora washburnensis</name>
    <dbReference type="NCBI Taxonomy" id="2478471"/>
    <lineage>
        <taxon>Archaea</taxon>
        <taxon>Thermoproteota</taxon>
        <taxon>Candidatus Korarchaeia</taxon>
        <taxon>Candidatus Korarchaeia incertae sedis</taxon>
        <taxon>Candidatus Methanodesulfokora</taxon>
    </lineage>
</organism>
<protein>
    <submittedName>
        <fullName evidence="1">Uncharacterized protein</fullName>
    </submittedName>
</protein>
<name>A0A429GF20_9CREN</name>
<dbReference type="AlphaFoldDB" id="A0A429GF20"/>
<evidence type="ECO:0000313" key="2">
    <source>
        <dbReference type="Proteomes" id="UP000277582"/>
    </source>
</evidence>
<dbReference type="EMBL" id="RCOS01000152">
    <property type="protein sequence ID" value="RSN72454.1"/>
    <property type="molecule type" value="Genomic_DNA"/>
</dbReference>
<sequence>METLLAKVRSDFLDFCTSRGGTYKLWATSVENHFTAYCVLPESTSFDEVIDFLRKEDEIIKEFSRRKVRSRIKIWHVYMNFKAGDNEISYDTDISLPKGGKKTISVHSKVEISNRLPESLLPPYCRCDDKSCWCIGVFDLFDDFERALNTVKERLEETKRRVSKGVMFQKSGRIFVEL</sequence>
<dbReference type="Proteomes" id="UP000277582">
    <property type="component" value="Unassembled WGS sequence"/>
</dbReference>
<evidence type="ECO:0000313" key="1">
    <source>
        <dbReference type="EMBL" id="RSN72454.1"/>
    </source>
</evidence>
<dbReference type="RefSeq" id="WP_125672505.1">
    <property type="nucleotide sequence ID" value="NZ_RCOS01000152.1"/>
</dbReference>
<keyword evidence="2" id="KW-1185">Reference proteome</keyword>